<protein>
    <submittedName>
        <fullName evidence="3">Uncharacterized protein</fullName>
    </submittedName>
</protein>
<dbReference type="GeneID" id="59332060"/>
<dbReference type="EMBL" id="JACCJB010000018">
    <property type="protein sequence ID" value="KAF6219824.1"/>
    <property type="molecule type" value="Genomic_DNA"/>
</dbReference>
<dbReference type="PANTHER" id="PTHR36578:SF1">
    <property type="entry name" value="APPLE DOMAIN-CONTAINING PROTEIN"/>
    <property type="match status" value="1"/>
</dbReference>
<organism evidence="3 4">
    <name type="scientific">Letharia lupina</name>
    <dbReference type="NCBI Taxonomy" id="560253"/>
    <lineage>
        <taxon>Eukaryota</taxon>
        <taxon>Fungi</taxon>
        <taxon>Dikarya</taxon>
        <taxon>Ascomycota</taxon>
        <taxon>Pezizomycotina</taxon>
        <taxon>Lecanoromycetes</taxon>
        <taxon>OSLEUM clade</taxon>
        <taxon>Lecanoromycetidae</taxon>
        <taxon>Lecanorales</taxon>
        <taxon>Lecanorineae</taxon>
        <taxon>Parmeliaceae</taxon>
        <taxon>Letharia</taxon>
    </lineage>
</organism>
<dbReference type="PANTHER" id="PTHR36578">
    <property type="entry name" value="CHROMOSOME 15, WHOLE GENOME SHOTGUN SEQUENCE"/>
    <property type="match status" value="1"/>
</dbReference>
<accession>A0A8H6CAD8</accession>
<feature type="chain" id="PRO_5034749055" evidence="2">
    <location>
        <begin position="17"/>
        <end position="347"/>
    </location>
</feature>
<sequence>MHTALCIAALAGLAYSAPQLINLDEIALDFAKPVLVKAPVNVVSNIPAPSIAPTILPLLSTSAKKRDLEVEKRDGDCSPYPAGSGPVPSPDTPAAFQSDPDFANMANDAPTPDGYAVVFNNLGASLQASNYKGLYTLTSYDTLTCASYCDQASGCSAFNIYLERDPTVNPNAVSCPNPPSTTNFKCTLWGAPVSSAEATNSGQYQDSFQVVIAGSNAYNKDAPPPAVSGYVGPQELGGAINAPTSSGSYIGYQYFPFSQSQGYDPQTCGDACDAQTTYDSQHPAADGSFMSCVFFNAYVLSENAIPQGLYCSLYNETWGPSYGTNYGQYRGSDRYTVSESYSYTKSS</sequence>
<evidence type="ECO:0000313" key="3">
    <source>
        <dbReference type="EMBL" id="KAF6219824.1"/>
    </source>
</evidence>
<feature type="region of interest" description="Disordered" evidence="1">
    <location>
        <begin position="70"/>
        <end position="89"/>
    </location>
</feature>
<name>A0A8H6CAD8_9LECA</name>
<dbReference type="RefSeq" id="XP_037149259.1">
    <property type="nucleotide sequence ID" value="XM_037294571.1"/>
</dbReference>
<dbReference type="Proteomes" id="UP000593566">
    <property type="component" value="Unassembled WGS sequence"/>
</dbReference>
<keyword evidence="4" id="KW-1185">Reference proteome</keyword>
<dbReference type="AlphaFoldDB" id="A0A8H6CAD8"/>
<reference evidence="3 4" key="1">
    <citation type="journal article" date="2020" name="Genomics">
        <title>Complete, high-quality genomes from long-read metagenomic sequencing of two wolf lichen thalli reveals enigmatic genome architecture.</title>
        <authorList>
            <person name="McKenzie S.K."/>
            <person name="Walston R.F."/>
            <person name="Allen J.L."/>
        </authorList>
    </citation>
    <scope>NUCLEOTIDE SEQUENCE [LARGE SCALE GENOMIC DNA]</scope>
    <source>
        <strain evidence="3">WasteWater1</strain>
    </source>
</reference>
<proteinExistence type="predicted"/>
<evidence type="ECO:0000313" key="4">
    <source>
        <dbReference type="Proteomes" id="UP000593566"/>
    </source>
</evidence>
<evidence type="ECO:0000256" key="2">
    <source>
        <dbReference type="SAM" id="SignalP"/>
    </source>
</evidence>
<keyword evidence="2" id="KW-0732">Signal</keyword>
<gene>
    <name evidence="3" type="ORF">HO133_003649</name>
</gene>
<comment type="caution">
    <text evidence="3">The sequence shown here is derived from an EMBL/GenBank/DDBJ whole genome shotgun (WGS) entry which is preliminary data.</text>
</comment>
<feature type="signal peptide" evidence="2">
    <location>
        <begin position="1"/>
        <end position="16"/>
    </location>
</feature>
<evidence type="ECO:0000256" key="1">
    <source>
        <dbReference type="SAM" id="MobiDB-lite"/>
    </source>
</evidence>